<evidence type="ECO:0000313" key="2">
    <source>
        <dbReference type="Proteomes" id="UP000754883"/>
    </source>
</evidence>
<dbReference type="EMBL" id="CABFNO020001546">
    <property type="protein sequence ID" value="CAG9998239.1"/>
    <property type="molecule type" value="Genomic_DNA"/>
</dbReference>
<evidence type="ECO:0000313" key="1">
    <source>
        <dbReference type="EMBL" id="CAG9998239.1"/>
    </source>
</evidence>
<dbReference type="AlphaFoldDB" id="A0A9N9UVD3"/>
<reference evidence="1" key="1">
    <citation type="submission" date="2021-10" db="EMBL/GenBank/DDBJ databases">
        <authorList>
            <person name="Piombo E."/>
        </authorList>
    </citation>
    <scope>NUCLEOTIDE SEQUENCE</scope>
</reference>
<sequence>MPPPRIVELDDAAKSFRVVATTQLASGSRYASFTHCYGPDYKRIPKATRDTSHLNIPCLLCLNLTAMFVRWLSDSDSRTSGSSNSQADQQSHQDKVLRRDILPNGFCGIGDTSTTSSSSGLFTSFDRGPMTPDIFLFQPRADAPPPPCAVQRHHHRKTATVSIRYEPISMSVQALRDRLSTPDGVLWQSDCHAAHHDELGTTTLAEHGPHIVAREGELRPSGSMPVVKLWKPLLEYSTH</sequence>
<organism evidence="1 2">
    <name type="scientific">Clonostachys byssicola</name>
    <dbReference type="NCBI Taxonomy" id="160290"/>
    <lineage>
        <taxon>Eukaryota</taxon>
        <taxon>Fungi</taxon>
        <taxon>Dikarya</taxon>
        <taxon>Ascomycota</taxon>
        <taxon>Pezizomycotina</taxon>
        <taxon>Sordariomycetes</taxon>
        <taxon>Hypocreomycetidae</taxon>
        <taxon>Hypocreales</taxon>
        <taxon>Bionectriaceae</taxon>
        <taxon>Clonostachys</taxon>
    </lineage>
</organism>
<gene>
    <name evidence="1" type="ORF">CBYS24578_00003538</name>
</gene>
<proteinExistence type="predicted"/>
<name>A0A9N9UVD3_9HYPO</name>
<accession>A0A9N9UVD3</accession>
<keyword evidence="2" id="KW-1185">Reference proteome</keyword>
<comment type="caution">
    <text evidence="1">The sequence shown here is derived from an EMBL/GenBank/DDBJ whole genome shotgun (WGS) entry which is preliminary data.</text>
</comment>
<dbReference type="Proteomes" id="UP000754883">
    <property type="component" value="Unassembled WGS sequence"/>
</dbReference>
<protein>
    <submittedName>
        <fullName evidence="1">Uncharacterized protein</fullName>
    </submittedName>
</protein>